<evidence type="ECO:0008006" key="4">
    <source>
        <dbReference type="Google" id="ProtNLM"/>
    </source>
</evidence>
<gene>
    <name evidence="2" type="ORF">HNP98_002004</name>
</gene>
<organism evidence="2 3">
    <name type="scientific">Hymenobacter caeli</name>
    <dbReference type="NCBI Taxonomy" id="2735894"/>
    <lineage>
        <taxon>Bacteria</taxon>
        <taxon>Pseudomonadati</taxon>
        <taxon>Bacteroidota</taxon>
        <taxon>Cytophagia</taxon>
        <taxon>Cytophagales</taxon>
        <taxon>Hymenobacteraceae</taxon>
        <taxon>Hymenobacter</taxon>
    </lineage>
</organism>
<keyword evidence="1" id="KW-0472">Membrane</keyword>
<protein>
    <recommendedName>
        <fullName evidence="4">AsmA-like C-terminal domain-containing protein</fullName>
    </recommendedName>
</protein>
<name>A0ABX2FPV5_9BACT</name>
<comment type="caution">
    <text evidence="2">The sequence shown here is derived from an EMBL/GenBank/DDBJ whole genome shotgun (WGS) entry which is preliminary data.</text>
</comment>
<accession>A0ABX2FPV5</accession>
<sequence length="717" mass="77878">MPPAPPRPWGRWLLAGGALLVGGALVAAWLGLAPWLRRTLERRVAKQTHAQYQLTIGSVRVDLLARAVRLRGLDLRPAAPTLADTLPRLHLRLARLDLSGVGLLALLRGQPVPIDSLVLDSLRVNVEALARRPAPHPGAPFYQRQPLRLGHLLLRHAGGSFGPAGAPVGQLLSADISARDVLFAPAGAADVRRLAFAAAWQATLHGLAGRLGGHRLVAQLASFSSQNHSFVLDSLRVAPPGPGQGKPGAVRVALALPRLALYGLQAATWQHEHRFEADSVRLRGPRLTFRPPAQAPPPLWQLLAPLFSRADLGRLAIDNGYLAVAGVQERPVARHVFAEARGLRVDSAAGQAGDRRIVYARAWAGHTGRLTAVFDAPAYPVSAEHLVLNTEARTLRLSALQVRPAFTPAQLNLRSGYQVSQLGARIDALLAQEVDFYALSGGSQVRMGRLAVVRPWVQLGSDGRGPINPHRSVITPDAMRNLQIVVDVRRLDLRGGTVSTYYRSPRTPLVGRLRITRIDGTLRNVSNDPLRQSFRHPLTGSATAYLQDSCRIQAQLVAPLLDPQGRHRLWGTFGPAPFGILNPMTVPTRLLAFKSGHVRRVRFALNADRRQATGRMWAEYEGLKFAFPGYKNGQVQKTLLGRVKNGVVNGLVVRDNNPRPSGRLVVGSMATRRELRFSVFTLWRQGLIIGLLNSAGVPAKLAQQLGQKPDQGPLPGK</sequence>
<dbReference type="Proteomes" id="UP000779507">
    <property type="component" value="Unassembled WGS sequence"/>
</dbReference>
<reference evidence="2 3" key="1">
    <citation type="submission" date="2020-05" db="EMBL/GenBank/DDBJ databases">
        <title>Genomic Encyclopedia of Type Strains, Phase IV (KMG-V): Genome sequencing to study the core and pangenomes of soil and plant-associated prokaryotes.</title>
        <authorList>
            <person name="Whitman W."/>
        </authorList>
    </citation>
    <scope>NUCLEOTIDE SEQUENCE [LARGE SCALE GENOMIC DNA]</scope>
    <source>
        <strain evidence="2 3">9A</strain>
    </source>
</reference>
<evidence type="ECO:0000256" key="1">
    <source>
        <dbReference type="SAM" id="Phobius"/>
    </source>
</evidence>
<feature type="transmembrane region" description="Helical" evidence="1">
    <location>
        <begin position="12"/>
        <end position="36"/>
    </location>
</feature>
<proteinExistence type="predicted"/>
<evidence type="ECO:0000313" key="2">
    <source>
        <dbReference type="EMBL" id="NRT19180.1"/>
    </source>
</evidence>
<dbReference type="EMBL" id="JABSNP010000008">
    <property type="protein sequence ID" value="NRT19180.1"/>
    <property type="molecule type" value="Genomic_DNA"/>
</dbReference>
<keyword evidence="1" id="KW-1133">Transmembrane helix</keyword>
<evidence type="ECO:0000313" key="3">
    <source>
        <dbReference type="Proteomes" id="UP000779507"/>
    </source>
</evidence>
<keyword evidence="3" id="KW-1185">Reference proteome</keyword>
<keyword evidence="1" id="KW-0812">Transmembrane</keyword>
<dbReference type="RefSeq" id="WP_173809915.1">
    <property type="nucleotide sequence ID" value="NZ_JABSNP010000008.1"/>
</dbReference>